<dbReference type="PANTHER" id="PTHR31339:SF66">
    <property type="entry name" value="OS06G0106800 PROTEIN"/>
    <property type="match status" value="1"/>
</dbReference>
<dbReference type="InterPro" id="IPR011050">
    <property type="entry name" value="Pectin_lyase_fold/virulence"/>
</dbReference>
<sequence length="158" mass="16849">AEDITAVDSESGIRIKTAPGRGAFVEDIFVRGFHMYTMKYAFWMTGAYGSHPDGGWDPKAIPVVRNVNYADVVATNVTMAGNLAGISGSPFTGICIQNVTVEIKAKKKKKPAWNCTDIAGSSNRVAPAACPLLPEKAAECAFPTDVLPIDQVELKVCS</sequence>
<evidence type="ECO:0008006" key="7">
    <source>
        <dbReference type="Google" id="ProtNLM"/>
    </source>
</evidence>
<dbReference type="Gene3D" id="2.160.20.10">
    <property type="entry name" value="Single-stranded right-handed beta-helix, Pectin lyase-like"/>
    <property type="match status" value="1"/>
</dbReference>
<proteinExistence type="inferred from homology"/>
<keyword evidence="2 4" id="KW-0378">Hydrolase</keyword>
<accession>S8CWA0</accession>
<comment type="similarity">
    <text evidence="1 4">Belongs to the glycosyl hydrolase 28 family.</text>
</comment>
<comment type="caution">
    <text evidence="5">The sequence shown here is derived from an EMBL/GenBank/DDBJ whole genome shotgun (WGS) entry which is preliminary data.</text>
</comment>
<dbReference type="InterPro" id="IPR051801">
    <property type="entry name" value="GH28_Enzymes"/>
</dbReference>
<evidence type="ECO:0000313" key="6">
    <source>
        <dbReference type="Proteomes" id="UP000015453"/>
    </source>
</evidence>
<organism evidence="5 6">
    <name type="scientific">Genlisea aurea</name>
    <dbReference type="NCBI Taxonomy" id="192259"/>
    <lineage>
        <taxon>Eukaryota</taxon>
        <taxon>Viridiplantae</taxon>
        <taxon>Streptophyta</taxon>
        <taxon>Embryophyta</taxon>
        <taxon>Tracheophyta</taxon>
        <taxon>Spermatophyta</taxon>
        <taxon>Magnoliopsida</taxon>
        <taxon>eudicotyledons</taxon>
        <taxon>Gunneridae</taxon>
        <taxon>Pentapetalae</taxon>
        <taxon>asterids</taxon>
        <taxon>lamiids</taxon>
        <taxon>Lamiales</taxon>
        <taxon>Lentibulariaceae</taxon>
        <taxon>Genlisea</taxon>
    </lineage>
</organism>
<dbReference type="PANTHER" id="PTHR31339">
    <property type="entry name" value="PECTIN LYASE-RELATED"/>
    <property type="match status" value="1"/>
</dbReference>
<protein>
    <recommendedName>
        <fullName evidence="7">Polygalacturonase</fullName>
    </recommendedName>
</protein>
<keyword evidence="3 4" id="KW-0326">Glycosidase</keyword>
<gene>
    <name evidence="5" type="ORF">M569_05533</name>
</gene>
<dbReference type="Proteomes" id="UP000015453">
    <property type="component" value="Unassembled WGS sequence"/>
</dbReference>
<name>S8CWA0_9LAMI</name>
<feature type="non-terminal residue" evidence="5">
    <location>
        <position position="158"/>
    </location>
</feature>
<evidence type="ECO:0000256" key="3">
    <source>
        <dbReference type="ARBA" id="ARBA00023295"/>
    </source>
</evidence>
<dbReference type="SUPFAM" id="SSF51126">
    <property type="entry name" value="Pectin lyase-like"/>
    <property type="match status" value="1"/>
</dbReference>
<dbReference type="OrthoDB" id="1625575at2759"/>
<dbReference type="GO" id="GO:0004650">
    <property type="term" value="F:polygalacturonase activity"/>
    <property type="evidence" value="ECO:0007669"/>
    <property type="project" value="InterPro"/>
</dbReference>
<dbReference type="InterPro" id="IPR012334">
    <property type="entry name" value="Pectin_lyas_fold"/>
</dbReference>
<feature type="non-terminal residue" evidence="5">
    <location>
        <position position="1"/>
    </location>
</feature>
<dbReference type="InterPro" id="IPR000743">
    <property type="entry name" value="Glyco_hydro_28"/>
</dbReference>
<dbReference type="Pfam" id="PF00295">
    <property type="entry name" value="Glyco_hydro_28"/>
    <property type="match status" value="1"/>
</dbReference>
<evidence type="ECO:0000256" key="2">
    <source>
        <dbReference type="ARBA" id="ARBA00022801"/>
    </source>
</evidence>
<evidence type="ECO:0000313" key="5">
    <source>
        <dbReference type="EMBL" id="EPS69236.1"/>
    </source>
</evidence>
<keyword evidence="6" id="KW-1185">Reference proteome</keyword>
<dbReference type="EMBL" id="AUSU01002217">
    <property type="protein sequence ID" value="EPS69236.1"/>
    <property type="molecule type" value="Genomic_DNA"/>
</dbReference>
<dbReference type="AlphaFoldDB" id="S8CWA0"/>
<evidence type="ECO:0000256" key="4">
    <source>
        <dbReference type="RuleBase" id="RU361169"/>
    </source>
</evidence>
<dbReference type="GO" id="GO:0005975">
    <property type="term" value="P:carbohydrate metabolic process"/>
    <property type="evidence" value="ECO:0007669"/>
    <property type="project" value="InterPro"/>
</dbReference>
<reference evidence="5 6" key="1">
    <citation type="journal article" date="2013" name="BMC Genomics">
        <title>The miniature genome of a carnivorous plant Genlisea aurea contains a low number of genes and short non-coding sequences.</title>
        <authorList>
            <person name="Leushkin E.V."/>
            <person name="Sutormin R.A."/>
            <person name="Nabieva E.R."/>
            <person name="Penin A.A."/>
            <person name="Kondrashov A.S."/>
            <person name="Logacheva M.D."/>
        </authorList>
    </citation>
    <scope>NUCLEOTIDE SEQUENCE [LARGE SCALE GENOMIC DNA]</scope>
</reference>
<evidence type="ECO:0000256" key="1">
    <source>
        <dbReference type="ARBA" id="ARBA00008834"/>
    </source>
</evidence>